<dbReference type="InterPro" id="IPR045864">
    <property type="entry name" value="aa-tRNA-synth_II/BPL/LPL"/>
</dbReference>
<sequence>MSDKLEKTGILLKNKWLSDVKIVAESESTQKDAKLDAQANCLYLTEQQTATYGRFGRHYFSAKEGGIYMSLSLFPESAPENWPDYTLLTGAAVVSAIERLTDKSPQIKWVNDIYLGQYKIAGILAEAVINTERANQVVIGVGINFNITEFPEEIAHRAGSLFQGETPTVSRSALIAEIWSEFHRLYKTRTFFDFYKAHSFILGKEVEFIQNGTTYSGRALDLTPRGELIVQLENGEKKILSSGEISLKKWT</sequence>
<keyword evidence="3" id="KW-0067">ATP-binding</keyword>
<keyword evidence="8" id="KW-1185">Reference proteome</keyword>
<dbReference type="GO" id="GO:0009249">
    <property type="term" value="P:protein lipoylation"/>
    <property type="evidence" value="ECO:0007669"/>
    <property type="project" value="UniProtKB-ARBA"/>
</dbReference>
<dbReference type="InterPro" id="IPR004408">
    <property type="entry name" value="Biotin_CoA_COase_ligase"/>
</dbReference>
<evidence type="ECO:0000256" key="1">
    <source>
        <dbReference type="ARBA" id="ARBA00022598"/>
    </source>
</evidence>
<dbReference type="GO" id="GO:0016740">
    <property type="term" value="F:transferase activity"/>
    <property type="evidence" value="ECO:0007669"/>
    <property type="project" value="UniProtKB-ARBA"/>
</dbReference>
<keyword evidence="2" id="KW-0547">Nucleotide-binding</keyword>
<dbReference type="PANTHER" id="PTHR12835:SF5">
    <property type="entry name" value="BIOTIN--PROTEIN LIGASE"/>
    <property type="match status" value="1"/>
</dbReference>
<dbReference type="Pfam" id="PF03099">
    <property type="entry name" value="BPL_LplA_LipB"/>
    <property type="match status" value="1"/>
</dbReference>
<dbReference type="SUPFAM" id="SSF55681">
    <property type="entry name" value="Class II aaRS and biotin synthetases"/>
    <property type="match status" value="1"/>
</dbReference>
<keyword evidence="4" id="KW-0092">Biotin</keyword>
<dbReference type="Proteomes" id="UP000663608">
    <property type="component" value="Chromosome"/>
</dbReference>
<dbReference type="KEGG" id="lti:JW886_08960"/>
<evidence type="ECO:0000259" key="6">
    <source>
        <dbReference type="PROSITE" id="PS51733"/>
    </source>
</evidence>
<reference evidence="7 8" key="1">
    <citation type="submission" date="2021-02" db="EMBL/GenBank/DDBJ databases">
        <title>Complete genome sequence of Lactococcus lactis strain K_LL004.</title>
        <authorList>
            <person name="Kim H.B."/>
        </authorList>
    </citation>
    <scope>NUCLEOTIDE SEQUENCE [LARGE SCALE GENOMIC DNA]</scope>
    <source>
        <strain evidence="7 8">K_LL004</strain>
    </source>
</reference>
<dbReference type="InterPro" id="IPR003142">
    <property type="entry name" value="BPL_C"/>
</dbReference>
<dbReference type="GO" id="GO:0004077">
    <property type="term" value="F:biotin--[biotin carboxyl-carrier protein] ligase activity"/>
    <property type="evidence" value="ECO:0007669"/>
    <property type="project" value="UniProtKB-EC"/>
</dbReference>
<feature type="domain" description="BPL/LPL catalytic" evidence="6">
    <location>
        <begin position="5"/>
        <end position="190"/>
    </location>
</feature>
<dbReference type="EMBL" id="CP070872">
    <property type="protein sequence ID" value="QSE76576.1"/>
    <property type="molecule type" value="Genomic_DNA"/>
</dbReference>
<dbReference type="SUPFAM" id="SSF50037">
    <property type="entry name" value="C-terminal domain of transcriptional repressors"/>
    <property type="match status" value="1"/>
</dbReference>
<evidence type="ECO:0000313" key="7">
    <source>
        <dbReference type="EMBL" id="QSE76576.1"/>
    </source>
</evidence>
<dbReference type="CDD" id="cd16442">
    <property type="entry name" value="BPL"/>
    <property type="match status" value="1"/>
</dbReference>
<dbReference type="InterPro" id="IPR008988">
    <property type="entry name" value="Transcriptional_repressor_C"/>
</dbReference>
<accession>A0AA45KGF8</accession>
<dbReference type="GO" id="GO:0005524">
    <property type="term" value="F:ATP binding"/>
    <property type="evidence" value="ECO:0007669"/>
    <property type="project" value="UniProtKB-KW"/>
</dbReference>
<dbReference type="GO" id="GO:0005737">
    <property type="term" value="C:cytoplasm"/>
    <property type="evidence" value="ECO:0007669"/>
    <property type="project" value="TreeGrafter"/>
</dbReference>
<dbReference type="AlphaFoldDB" id="A0AA45KGF8"/>
<dbReference type="RefSeq" id="WP_205871906.1">
    <property type="nucleotide sequence ID" value="NZ_CP070872.1"/>
</dbReference>
<gene>
    <name evidence="7" type="ORF">JW886_08960</name>
</gene>
<dbReference type="PROSITE" id="PS51733">
    <property type="entry name" value="BPL_LPL_CATALYTIC"/>
    <property type="match status" value="1"/>
</dbReference>
<dbReference type="PANTHER" id="PTHR12835">
    <property type="entry name" value="BIOTIN PROTEIN LIGASE"/>
    <property type="match status" value="1"/>
</dbReference>
<protein>
    <recommendedName>
        <fullName evidence="5">biotin--[biotin carboxyl-carrier protein] ligase</fullName>
        <ecNumber evidence="5">6.3.4.15</ecNumber>
    </recommendedName>
</protein>
<proteinExistence type="predicted"/>
<dbReference type="NCBIfam" id="TIGR00121">
    <property type="entry name" value="birA_ligase"/>
    <property type="match status" value="1"/>
</dbReference>
<evidence type="ECO:0000256" key="3">
    <source>
        <dbReference type="ARBA" id="ARBA00022840"/>
    </source>
</evidence>
<keyword evidence="1 7" id="KW-0436">Ligase</keyword>
<dbReference type="Pfam" id="PF02237">
    <property type="entry name" value="BPL_C"/>
    <property type="match status" value="1"/>
</dbReference>
<name>A0AA45KGF8_9LACT</name>
<organism evidence="7 8">
    <name type="scientific">Lactococcus taiwanensis</name>
    <dbReference type="NCBI Taxonomy" id="1151742"/>
    <lineage>
        <taxon>Bacteria</taxon>
        <taxon>Bacillati</taxon>
        <taxon>Bacillota</taxon>
        <taxon>Bacilli</taxon>
        <taxon>Lactobacillales</taxon>
        <taxon>Streptococcaceae</taxon>
        <taxon>Lactococcus</taxon>
    </lineage>
</organism>
<dbReference type="EC" id="6.3.4.15" evidence="5"/>
<evidence type="ECO:0000256" key="4">
    <source>
        <dbReference type="ARBA" id="ARBA00023267"/>
    </source>
</evidence>
<dbReference type="Gene3D" id="3.30.930.10">
    <property type="entry name" value="Bira Bifunctional Protein, Domain 2"/>
    <property type="match status" value="1"/>
</dbReference>
<dbReference type="Gene3D" id="2.30.30.100">
    <property type="match status" value="1"/>
</dbReference>
<evidence type="ECO:0000313" key="8">
    <source>
        <dbReference type="Proteomes" id="UP000663608"/>
    </source>
</evidence>
<dbReference type="InterPro" id="IPR004143">
    <property type="entry name" value="BPL_LPL_catalytic"/>
</dbReference>
<evidence type="ECO:0000256" key="5">
    <source>
        <dbReference type="ARBA" id="ARBA00024227"/>
    </source>
</evidence>
<evidence type="ECO:0000256" key="2">
    <source>
        <dbReference type="ARBA" id="ARBA00022741"/>
    </source>
</evidence>